<dbReference type="InterPro" id="IPR043064">
    <property type="entry name" value="FcoT_ThioEstase_Rv0098-like_sf"/>
</dbReference>
<evidence type="ECO:0000256" key="4">
    <source>
        <dbReference type="ARBA" id="ARBA00035117"/>
    </source>
</evidence>
<organism evidence="9 10">
    <name type="scientific">Allokutzneria multivorans</name>
    <dbReference type="NCBI Taxonomy" id="1142134"/>
    <lineage>
        <taxon>Bacteria</taxon>
        <taxon>Bacillati</taxon>
        <taxon>Actinomycetota</taxon>
        <taxon>Actinomycetes</taxon>
        <taxon>Pseudonocardiales</taxon>
        <taxon>Pseudonocardiaceae</taxon>
        <taxon>Allokutzneria</taxon>
    </lineage>
</organism>
<reference evidence="10" key="1">
    <citation type="journal article" date="2019" name="Int. J. Syst. Evol. Microbiol.">
        <title>The Global Catalogue of Microorganisms (GCM) 10K type strain sequencing project: providing services to taxonomists for standard genome sequencing and annotation.</title>
        <authorList>
            <consortium name="The Broad Institute Genomics Platform"/>
            <consortium name="The Broad Institute Genome Sequencing Center for Infectious Disease"/>
            <person name="Wu L."/>
            <person name="Ma J."/>
        </authorList>
    </citation>
    <scope>NUCLEOTIDE SEQUENCE [LARGE SCALE GENOMIC DNA]</scope>
    <source>
        <strain evidence="10">JCM 17342</strain>
    </source>
</reference>
<evidence type="ECO:0000256" key="5">
    <source>
        <dbReference type="ARBA" id="ARBA00035127"/>
    </source>
</evidence>
<dbReference type="Gene3D" id="3.10.129.30">
    <property type="entry name" value="Rv0098, thioesterase-like hot dog domain"/>
    <property type="match status" value="1"/>
</dbReference>
<dbReference type="RefSeq" id="WP_344874342.1">
    <property type="nucleotide sequence ID" value="NZ_BAABAL010000007.1"/>
</dbReference>
<evidence type="ECO:0000256" key="7">
    <source>
        <dbReference type="ARBA" id="ARBA00035448"/>
    </source>
</evidence>
<accession>A0ABP7RYX9</accession>
<evidence type="ECO:0000256" key="1">
    <source>
        <dbReference type="ARBA" id="ARBA00022832"/>
    </source>
</evidence>
<evidence type="ECO:0000256" key="3">
    <source>
        <dbReference type="ARBA" id="ARBA00023239"/>
    </source>
</evidence>
<keyword evidence="1" id="KW-0276">Fatty acid metabolism</keyword>
<name>A0ABP7RYX9_9PSEU</name>
<evidence type="ECO:0000313" key="10">
    <source>
        <dbReference type="Proteomes" id="UP001501747"/>
    </source>
</evidence>
<comment type="similarity">
    <text evidence="4">Belongs to the FcoT family.</text>
</comment>
<dbReference type="InterPro" id="IPR022598">
    <property type="entry name" value="FcoT_ThioEstase"/>
</dbReference>
<dbReference type="EC" id="4.3.2.11" evidence="5"/>
<dbReference type="EMBL" id="BAABAL010000007">
    <property type="protein sequence ID" value="GAA4004193.1"/>
    <property type="molecule type" value="Genomic_DNA"/>
</dbReference>
<proteinExistence type="inferred from homology"/>
<keyword evidence="10" id="KW-1185">Reference proteome</keyword>
<evidence type="ECO:0000256" key="6">
    <source>
        <dbReference type="ARBA" id="ARBA00035169"/>
    </source>
</evidence>
<evidence type="ECO:0000256" key="8">
    <source>
        <dbReference type="ARBA" id="ARBA00048742"/>
    </source>
</evidence>
<dbReference type="Pfam" id="PF10862">
    <property type="entry name" value="FcoT"/>
    <property type="match status" value="1"/>
</dbReference>
<comment type="catalytic activity">
    <reaction evidence="8">
        <text>a (3R)-3-[(carboxymethyl)amino]fatty acid + holo-[ACP] + H(+) = a (2E)-enoyl-[ACP] + glycine + H2O</text>
        <dbReference type="Rhea" id="RHEA:74923"/>
        <dbReference type="Rhea" id="RHEA-COMP:9685"/>
        <dbReference type="Rhea" id="RHEA-COMP:9925"/>
        <dbReference type="ChEBI" id="CHEBI:15377"/>
        <dbReference type="ChEBI" id="CHEBI:15378"/>
        <dbReference type="ChEBI" id="CHEBI:57305"/>
        <dbReference type="ChEBI" id="CHEBI:64479"/>
        <dbReference type="ChEBI" id="CHEBI:78784"/>
        <dbReference type="ChEBI" id="CHEBI:193080"/>
        <dbReference type="EC" id="4.3.2.11"/>
    </reaction>
    <physiologicalReaction direction="right-to-left" evidence="8">
        <dbReference type="Rhea" id="RHEA:74925"/>
    </physiologicalReaction>
</comment>
<evidence type="ECO:0000256" key="2">
    <source>
        <dbReference type="ARBA" id="ARBA00023098"/>
    </source>
</evidence>
<keyword evidence="3" id="KW-0456">Lyase</keyword>
<comment type="caution">
    <text evidence="9">The sequence shown here is derived from an EMBL/GenBank/DDBJ whole genome shotgun (WGS) entry which is preliminary data.</text>
</comment>
<protein>
    <recommendedName>
        <fullName evidence="6">(2E)-enoyl-[ACP] glycyltransferase</fullName>
        <ecNumber evidence="5">4.3.2.11</ecNumber>
    </recommendedName>
    <alternativeName>
        <fullName evidence="7">(2E)-unsaturated fatty acyl-[ACP] glycyltransferase</fullName>
    </alternativeName>
</protein>
<dbReference type="Proteomes" id="UP001501747">
    <property type="component" value="Unassembled WGS sequence"/>
</dbReference>
<gene>
    <name evidence="9" type="ORF">GCM10022247_26490</name>
</gene>
<evidence type="ECO:0000313" key="9">
    <source>
        <dbReference type="EMBL" id="GAA4004193.1"/>
    </source>
</evidence>
<keyword evidence="2" id="KW-0443">Lipid metabolism</keyword>
<sequence>MGDLLLERVLQPYKVDCRYLLSAEAEPSGDKASGDFAIPESCYIDDTGHFNSVEFNICYNQLVYYLMARAVRDNTMPDFEPWTLEDYWRKQLPDILIASFESRFKRPINARRFTGEVAVADIRYREATRPMLLTRTEVRFWDDEGGAAQGKVLLAIMEPPRG</sequence>